<sequence length="203" mass="23271">AKDKKTIQSLPGWLKQLPPDADRAINLLKERMAELNKQYTKAGRLANRNAWKVADQDMYDWFEDQLTVNRDKAQQALNRQSRGMSGIGSELTISGVLGGRGFDIHREYRNYVLPILERHELLEGHQGSPQAKAPVATVDPEESDVSFEMSDEEESGEGETKEGEREAAPLSKAEREAERERERGLKVHVDRYMYTLMRHKYIE</sequence>
<dbReference type="Proteomes" id="UP000265618">
    <property type="component" value="Unassembled WGS sequence"/>
</dbReference>
<name>A0A9K3D2W7_9EUKA</name>
<protein>
    <submittedName>
        <fullName evidence="2">Uncharacterized protein</fullName>
    </submittedName>
</protein>
<dbReference type="EMBL" id="BDIP01003806">
    <property type="protein sequence ID" value="GIQ88143.1"/>
    <property type="molecule type" value="Genomic_DNA"/>
</dbReference>
<organism evidence="2 3">
    <name type="scientific">Kipferlia bialata</name>
    <dbReference type="NCBI Taxonomy" id="797122"/>
    <lineage>
        <taxon>Eukaryota</taxon>
        <taxon>Metamonada</taxon>
        <taxon>Carpediemonas-like organisms</taxon>
        <taxon>Kipferlia</taxon>
    </lineage>
</organism>
<feature type="non-terminal residue" evidence="2">
    <location>
        <position position="203"/>
    </location>
</feature>
<comment type="caution">
    <text evidence="2">The sequence shown here is derived from an EMBL/GenBank/DDBJ whole genome shotgun (WGS) entry which is preliminary data.</text>
</comment>
<keyword evidence="3" id="KW-1185">Reference proteome</keyword>
<gene>
    <name evidence="2" type="ORF">KIPB_010325</name>
</gene>
<feature type="compositionally biased region" description="Acidic residues" evidence="1">
    <location>
        <begin position="139"/>
        <end position="157"/>
    </location>
</feature>
<dbReference type="AlphaFoldDB" id="A0A9K3D2W7"/>
<feature type="region of interest" description="Disordered" evidence="1">
    <location>
        <begin position="125"/>
        <end position="184"/>
    </location>
</feature>
<evidence type="ECO:0000256" key="1">
    <source>
        <dbReference type="SAM" id="MobiDB-lite"/>
    </source>
</evidence>
<evidence type="ECO:0000313" key="3">
    <source>
        <dbReference type="Proteomes" id="UP000265618"/>
    </source>
</evidence>
<evidence type="ECO:0000313" key="2">
    <source>
        <dbReference type="EMBL" id="GIQ88143.1"/>
    </source>
</evidence>
<feature type="compositionally biased region" description="Basic and acidic residues" evidence="1">
    <location>
        <begin position="158"/>
        <end position="184"/>
    </location>
</feature>
<accession>A0A9K3D2W7</accession>
<proteinExistence type="predicted"/>
<reference evidence="2 3" key="1">
    <citation type="journal article" date="2018" name="PLoS ONE">
        <title>The draft genome of Kipferlia bialata reveals reductive genome evolution in fornicate parasites.</title>
        <authorList>
            <person name="Tanifuji G."/>
            <person name="Takabayashi S."/>
            <person name="Kume K."/>
            <person name="Takagi M."/>
            <person name="Nakayama T."/>
            <person name="Kamikawa R."/>
            <person name="Inagaki Y."/>
            <person name="Hashimoto T."/>
        </authorList>
    </citation>
    <scope>NUCLEOTIDE SEQUENCE [LARGE SCALE GENOMIC DNA]</scope>
    <source>
        <strain evidence="2">NY0173</strain>
    </source>
</reference>